<comment type="caution">
    <text evidence="2">The sequence shown here is derived from an EMBL/GenBank/DDBJ whole genome shotgun (WGS) entry which is preliminary data.</text>
</comment>
<proteinExistence type="predicted"/>
<keyword evidence="3" id="KW-1185">Reference proteome</keyword>
<sequence>MLPSLPRGLVRPPVLGGHASTTARDPGKQMRVQCSKTNPLNAAAPPNLPPFRKSISTPDLRRLERLFAWGIRVGGMGWLRASAPAFSPSSTSSRRPSLAAILSPPLSCSPPPPPRLRLSLGLSHTVLDIVEPDADLRWMTRTSSSSAWTSSSPWHRVVKLAHAPRRRVLHDIALLARFVGVFLLGSNTGPAVVESVPVVVEGASRR</sequence>
<feature type="region of interest" description="Disordered" evidence="1">
    <location>
        <begin position="1"/>
        <end position="29"/>
    </location>
</feature>
<evidence type="ECO:0000313" key="3">
    <source>
        <dbReference type="Proteomes" id="UP000320762"/>
    </source>
</evidence>
<evidence type="ECO:0000256" key="1">
    <source>
        <dbReference type="SAM" id="MobiDB-lite"/>
    </source>
</evidence>
<dbReference type="Proteomes" id="UP000320762">
    <property type="component" value="Unassembled WGS sequence"/>
</dbReference>
<dbReference type="AlphaFoldDB" id="A0A550BWR2"/>
<protein>
    <submittedName>
        <fullName evidence="2">Uncharacterized protein</fullName>
    </submittedName>
</protein>
<gene>
    <name evidence="2" type="ORF">BD626DRAFT_226295</name>
</gene>
<name>A0A550BWR2_9AGAR</name>
<reference evidence="2 3" key="1">
    <citation type="journal article" date="2019" name="New Phytol.">
        <title>Comparative genomics reveals unique wood-decay strategies and fruiting body development in the Schizophyllaceae.</title>
        <authorList>
            <person name="Almasi E."/>
            <person name="Sahu N."/>
            <person name="Krizsan K."/>
            <person name="Balint B."/>
            <person name="Kovacs G.M."/>
            <person name="Kiss B."/>
            <person name="Cseklye J."/>
            <person name="Drula E."/>
            <person name="Henrissat B."/>
            <person name="Nagy I."/>
            <person name="Chovatia M."/>
            <person name="Adam C."/>
            <person name="LaButti K."/>
            <person name="Lipzen A."/>
            <person name="Riley R."/>
            <person name="Grigoriev I.V."/>
            <person name="Nagy L.G."/>
        </authorList>
    </citation>
    <scope>NUCLEOTIDE SEQUENCE [LARGE SCALE GENOMIC DNA]</scope>
    <source>
        <strain evidence="2 3">NL-1724</strain>
    </source>
</reference>
<dbReference type="EMBL" id="VDMD01000054">
    <property type="protein sequence ID" value="TRM56975.1"/>
    <property type="molecule type" value="Genomic_DNA"/>
</dbReference>
<organism evidence="2 3">
    <name type="scientific">Schizophyllum amplum</name>
    <dbReference type="NCBI Taxonomy" id="97359"/>
    <lineage>
        <taxon>Eukaryota</taxon>
        <taxon>Fungi</taxon>
        <taxon>Dikarya</taxon>
        <taxon>Basidiomycota</taxon>
        <taxon>Agaricomycotina</taxon>
        <taxon>Agaricomycetes</taxon>
        <taxon>Agaricomycetidae</taxon>
        <taxon>Agaricales</taxon>
        <taxon>Schizophyllaceae</taxon>
        <taxon>Schizophyllum</taxon>
    </lineage>
</organism>
<evidence type="ECO:0000313" key="2">
    <source>
        <dbReference type="EMBL" id="TRM56975.1"/>
    </source>
</evidence>
<accession>A0A550BWR2</accession>